<reference evidence="2" key="2">
    <citation type="journal article" date="2012" name="Phytopathology">
        <title>The corky root rot pathogen Pyrenochaeta lycopersici secretes a proteinaceous inducer of cell death affecting host plants differentially.</title>
        <authorList>
            <person name="Clergeot P.H."/>
            <person name="Schuler H."/>
            <person name="Mortz E."/>
            <person name="Brus M."/>
            <person name="Vintila S."/>
            <person name="Ekengren S."/>
        </authorList>
    </citation>
    <scope>NUCLEOTIDE SEQUENCE</scope>
    <source>
        <strain evidence="2">DSM 62931</strain>
    </source>
</reference>
<feature type="signal peptide" evidence="1">
    <location>
        <begin position="1"/>
        <end position="20"/>
    </location>
</feature>
<keyword evidence="1" id="KW-0732">Signal</keyword>
<evidence type="ECO:0000256" key="1">
    <source>
        <dbReference type="SAM" id="SignalP"/>
    </source>
</evidence>
<dbReference type="AlphaFoldDB" id="H2A9S9"/>
<organism evidence="2">
    <name type="scientific">Pseudopyrenochaeta lycopersici</name>
    <dbReference type="NCBI Taxonomy" id="285811"/>
    <lineage>
        <taxon>Eukaryota</taxon>
        <taxon>Fungi</taxon>
        <taxon>Dikarya</taxon>
        <taxon>Ascomycota</taxon>
        <taxon>Pezizomycotina</taxon>
        <taxon>Dothideomycetes</taxon>
        <taxon>Pleosporomycetidae</taxon>
        <taxon>Pleosporales</taxon>
        <taxon>Pleosporineae</taxon>
        <taxon>Pseudopyrenochaetaceae</taxon>
        <taxon>Pseudopyrenochaeta</taxon>
    </lineage>
</organism>
<proteinExistence type="evidence at transcript level"/>
<protein>
    <submittedName>
        <fullName evidence="2">Cell death in tomato 1</fullName>
    </submittedName>
</protein>
<sequence>MQFTAAIATAVLAFASSAVAAPLEARQAALENWKVTGVASNTPSGRPGSYPWATITASVTDPNEINLGPAKSDGTDVIVPAGSQGINCQAKWFTKGESPLGRTWPCDPVEGGYWTVTVLEGTNGFSTTDFKLKFNHVADVLYQGSKYTASFTAEGSFKVGDNLAGQCGGSGVCGWGLAPGKNPVLITPTKL</sequence>
<feature type="chain" id="PRO_5003559526" evidence="1">
    <location>
        <begin position="21"/>
        <end position="191"/>
    </location>
</feature>
<name>H2A9S9_9PLEO</name>
<accession>H2A9S9</accession>
<gene>
    <name evidence="2" type="primary">cdit1</name>
</gene>
<reference evidence="2" key="1">
    <citation type="submission" date="2011-11" db="EMBL/GenBank/DDBJ databases">
        <authorList>
            <person name="Clergeot P."/>
        </authorList>
    </citation>
    <scope>NUCLEOTIDE SEQUENCE</scope>
    <source>
        <strain evidence="2">DSM 62931</strain>
    </source>
</reference>
<dbReference type="EMBL" id="HE615138">
    <property type="protein sequence ID" value="CCE77984.1"/>
    <property type="molecule type" value="mRNA"/>
</dbReference>
<evidence type="ECO:0000313" key="2">
    <source>
        <dbReference type="EMBL" id="CCE77984.1"/>
    </source>
</evidence>